<protein>
    <submittedName>
        <fullName evidence="2">Uncharacterized protein</fullName>
    </submittedName>
</protein>
<keyword evidence="1" id="KW-0472">Membrane</keyword>
<dbReference type="EMBL" id="JACOOQ010000004">
    <property type="protein sequence ID" value="MBC5639481.1"/>
    <property type="molecule type" value="Genomic_DNA"/>
</dbReference>
<accession>A0A8I0A7S3</accession>
<evidence type="ECO:0000313" key="2">
    <source>
        <dbReference type="EMBL" id="MBC5639481.1"/>
    </source>
</evidence>
<reference evidence="2" key="1">
    <citation type="submission" date="2020-08" db="EMBL/GenBank/DDBJ databases">
        <title>Genome public.</title>
        <authorList>
            <person name="Liu C."/>
            <person name="Sun Q."/>
        </authorList>
    </citation>
    <scope>NUCLEOTIDE SEQUENCE</scope>
    <source>
        <strain evidence="2">NSJ-42</strain>
    </source>
</reference>
<comment type="caution">
    <text evidence="2">The sequence shown here is derived from an EMBL/GenBank/DDBJ whole genome shotgun (WGS) entry which is preliminary data.</text>
</comment>
<keyword evidence="3" id="KW-1185">Reference proteome</keyword>
<gene>
    <name evidence="2" type="ORF">H8R92_03365</name>
</gene>
<keyword evidence="1" id="KW-0812">Transmembrane</keyword>
<dbReference type="RefSeq" id="WP_022168340.1">
    <property type="nucleotide sequence ID" value="NZ_JACOOQ010000004.1"/>
</dbReference>
<organism evidence="2 3">
    <name type="scientific">Clostridium lentum</name>
    <dbReference type="NCBI Taxonomy" id="2763037"/>
    <lineage>
        <taxon>Bacteria</taxon>
        <taxon>Bacillati</taxon>
        <taxon>Bacillota</taxon>
        <taxon>Clostridia</taxon>
        <taxon>Eubacteriales</taxon>
        <taxon>Clostridiaceae</taxon>
        <taxon>Clostridium</taxon>
    </lineage>
</organism>
<evidence type="ECO:0000256" key="1">
    <source>
        <dbReference type="SAM" id="Phobius"/>
    </source>
</evidence>
<feature type="transmembrane region" description="Helical" evidence="1">
    <location>
        <begin position="82"/>
        <end position="102"/>
    </location>
</feature>
<dbReference type="Proteomes" id="UP000662088">
    <property type="component" value="Unassembled WGS sequence"/>
</dbReference>
<sequence length="103" mass="11453">MKKRKIGIGTTSLVLFIIGSLFAFTFNKVCIGDNILNYIGLKSWSNGNQGTHYTIFYSLLFYIPSLIIGYKFNDNFGSKVGNILSTIMVTIIIVTSLLFTAII</sequence>
<name>A0A8I0A7S3_9CLOT</name>
<keyword evidence="1" id="KW-1133">Transmembrane helix</keyword>
<feature type="transmembrane region" description="Helical" evidence="1">
    <location>
        <begin position="51"/>
        <end position="70"/>
    </location>
</feature>
<evidence type="ECO:0000313" key="3">
    <source>
        <dbReference type="Proteomes" id="UP000662088"/>
    </source>
</evidence>
<dbReference type="AlphaFoldDB" id="A0A8I0A7S3"/>
<proteinExistence type="predicted"/>